<protein>
    <recommendedName>
        <fullName evidence="4">Holin</fullName>
    </recommendedName>
</protein>
<geneLocation type="plasmid" evidence="2 3">
    <name>unnamed</name>
</geneLocation>
<evidence type="ECO:0000313" key="3">
    <source>
        <dbReference type="Proteomes" id="UP001234798"/>
    </source>
</evidence>
<evidence type="ECO:0008006" key="4">
    <source>
        <dbReference type="Google" id="ProtNLM"/>
    </source>
</evidence>
<evidence type="ECO:0000256" key="1">
    <source>
        <dbReference type="SAM" id="Phobius"/>
    </source>
</evidence>
<organism evidence="2 3">
    <name type="scientific">Achromobacter seleniivolatilans</name>
    <dbReference type="NCBI Taxonomy" id="3047478"/>
    <lineage>
        <taxon>Bacteria</taxon>
        <taxon>Pseudomonadati</taxon>
        <taxon>Pseudomonadota</taxon>
        <taxon>Betaproteobacteria</taxon>
        <taxon>Burkholderiales</taxon>
        <taxon>Alcaligenaceae</taxon>
        <taxon>Achromobacter</taxon>
    </lineage>
</organism>
<dbReference type="Proteomes" id="UP001234798">
    <property type="component" value="Plasmid unnamed"/>
</dbReference>
<keyword evidence="1" id="KW-0472">Membrane</keyword>
<keyword evidence="1" id="KW-0812">Transmembrane</keyword>
<accession>A0ABY9MAM4</accession>
<feature type="transmembrane region" description="Helical" evidence="1">
    <location>
        <begin position="33"/>
        <end position="52"/>
    </location>
</feature>
<name>A0ABY9MAM4_9BURK</name>
<dbReference type="RefSeq" id="WP_306952048.1">
    <property type="nucleotide sequence ID" value="NZ_CP132977.1"/>
</dbReference>
<dbReference type="EMBL" id="CP132977">
    <property type="protein sequence ID" value="WMD24041.1"/>
    <property type="molecule type" value="Genomic_DNA"/>
</dbReference>
<proteinExistence type="predicted"/>
<sequence>MKTRAFKAQACRLVSALGAGSLAGGLSLDGVGLPAPVASAIGGTVTAALFMSARVRAFWYARCGVNPASVSHE</sequence>
<keyword evidence="2" id="KW-0614">Plasmid</keyword>
<reference evidence="2 3" key="1">
    <citation type="submission" date="2023-08" db="EMBL/GenBank/DDBJ databases">
        <title>Achromobacter seleniivolatilans sp. nov., isolated from seleniferous soil.</title>
        <authorList>
            <person name="Zhang S."/>
            <person name="Li K."/>
            <person name="Peng J."/>
            <person name="Zhao Q."/>
            <person name="Wang H."/>
            <person name="Guo Y."/>
        </authorList>
    </citation>
    <scope>NUCLEOTIDE SEQUENCE [LARGE SCALE GENOMIC DNA]</scope>
    <source>
        <strain evidence="2 3">R39</strain>
        <plasmid evidence="2 3">unnamed</plasmid>
    </source>
</reference>
<keyword evidence="3" id="KW-1185">Reference proteome</keyword>
<gene>
    <name evidence="2" type="ORF">RAS12_30890</name>
</gene>
<keyword evidence="1" id="KW-1133">Transmembrane helix</keyword>
<evidence type="ECO:0000313" key="2">
    <source>
        <dbReference type="EMBL" id="WMD24041.1"/>
    </source>
</evidence>